<evidence type="ECO:0000256" key="1">
    <source>
        <dbReference type="ARBA" id="ARBA00022714"/>
    </source>
</evidence>
<keyword evidence="4" id="KW-0411">Iron-sulfur</keyword>
<evidence type="ECO:0000256" key="4">
    <source>
        <dbReference type="ARBA" id="ARBA00023014"/>
    </source>
</evidence>
<evidence type="ECO:0000256" key="3">
    <source>
        <dbReference type="ARBA" id="ARBA00023004"/>
    </source>
</evidence>
<dbReference type="AlphaFoldDB" id="A0A845ATH7"/>
<dbReference type="InterPro" id="IPR036922">
    <property type="entry name" value="Rieske_2Fe-2S_sf"/>
</dbReference>
<protein>
    <submittedName>
        <fullName evidence="6">Rieske 2Fe-2S domain-containing protein</fullName>
    </submittedName>
</protein>
<dbReference type="Gene3D" id="2.102.10.10">
    <property type="entry name" value="Rieske [2Fe-2S] iron-sulphur domain"/>
    <property type="match status" value="1"/>
</dbReference>
<keyword evidence="3" id="KW-0408">Iron</keyword>
<evidence type="ECO:0000313" key="6">
    <source>
        <dbReference type="EMBL" id="MXP42863.1"/>
    </source>
</evidence>
<dbReference type="RefSeq" id="WP_160754528.1">
    <property type="nucleotide sequence ID" value="NZ_WTYL01000001.1"/>
</dbReference>
<evidence type="ECO:0000259" key="5">
    <source>
        <dbReference type="PROSITE" id="PS51296"/>
    </source>
</evidence>
<evidence type="ECO:0000313" key="7">
    <source>
        <dbReference type="Proteomes" id="UP000431922"/>
    </source>
</evidence>
<dbReference type="Proteomes" id="UP000431922">
    <property type="component" value="Unassembled WGS sequence"/>
</dbReference>
<dbReference type="OrthoDB" id="9800167at2"/>
<dbReference type="GO" id="GO:0051537">
    <property type="term" value="F:2 iron, 2 sulfur cluster binding"/>
    <property type="evidence" value="ECO:0007669"/>
    <property type="project" value="UniProtKB-KW"/>
</dbReference>
<dbReference type="GO" id="GO:0046872">
    <property type="term" value="F:metal ion binding"/>
    <property type="evidence" value="ECO:0007669"/>
    <property type="project" value="UniProtKB-KW"/>
</dbReference>
<dbReference type="SUPFAM" id="SSF50022">
    <property type="entry name" value="ISP domain"/>
    <property type="match status" value="1"/>
</dbReference>
<evidence type="ECO:0000256" key="2">
    <source>
        <dbReference type="ARBA" id="ARBA00022723"/>
    </source>
</evidence>
<keyword evidence="1" id="KW-0001">2Fe-2S</keyword>
<feature type="domain" description="Rieske" evidence="5">
    <location>
        <begin position="2"/>
        <end position="97"/>
    </location>
</feature>
<accession>A0A845ATH7</accession>
<dbReference type="InterPro" id="IPR017941">
    <property type="entry name" value="Rieske_2Fe-2S"/>
</dbReference>
<dbReference type="EMBL" id="WTYL01000001">
    <property type="protein sequence ID" value="MXP42863.1"/>
    <property type="molecule type" value="Genomic_DNA"/>
</dbReference>
<comment type="caution">
    <text evidence="6">The sequence shown here is derived from an EMBL/GenBank/DDBJ whole genome shotgun (WGS) entry which is preliminary data.</text>
</comment>
<organism evidence="6 7">
    <name type="scientific">Allopontixanthobacter sediminis</name>
    <dbReference type="NCBI Taxonomy" id="1689985"/>
    <lineage>
        <taxon>Bacteria</taxon>
        <taxon>Pseudomonadati</taxon>
        <taxon>Pseudomonadota</taxon>
        <taxon>Alphaproteobacteria</taxon>
        <taxon>Sphingomonadales</taxon>
        <taxon>Erythrobacteraceae</taxon>
        <taxon>Allopontixanthobacter</taxon>
    </lineage>
</organism>
<gene>
    <name evidence="6" type="ORF">GRI65_00160</name>
</gene>
<sequence length="107" mass="11886">MEVVAQLDDVPENGTLKVAAGGENLLLVRSPMGIFAIENMCSHAYQELDGGKVRKVFIFCPMHGVRFDMRDGCPSGKLTDKSIKVWHVEVHGKDIRVDFSRRLDKGA</sequence>
<keyword evidence="2" id="KW-0479">Metal-binding</keyword>
<dbReference type="Pfam" id="PF00355">
    <property type="entry name" value="Rieske"/>
    <property type="match status" value="1"/>
</dbReference>
<reference evidence="6 7" key="1">
    <citation type="submission" date="2019-12" db="EMBL/GenBank/DDBJ databases">
        <title>Genomic-based taxomic classification of the family Erythrobacteraceae.</title>
        <authorList>
            <person name="Xu L."/>
        </authorList>
    </citation>
    <scope>NUCLEOTIDE SEQUENCE [LARGE SCALE GENOMIC DNA]</scope>
    <source>
        <strain evidence="6 7">KCTC 42453</strain>
    </source>
</reference>
<proteinExistence type="predicted"/>
<dbReference type="PROSITE" id="PS51296">
    <property type="entry name" value="RIESKE"/>
    <property type="match status" value="1"/>
</dbReference>
<name>A0A845ATH7_9SPHN</name>
<keyword evidence="7" id="KW-1185">Reference proteome</keyword>